<evidence type="ECO:0000313" key="5">
    <source>
        <dbReference type="EMBL" id="CDW54460.1"/>
    </source>
</evidence>
<dbReference type="AlphaFoldDB" id="A0A077Z711"/>
<reference evidence="5" key="1">
    <citation type="submission" date="2014-01" db="EMBL/GenBank/DDBJ databases">
        <authorList>
            <person name="Aslett M."/>
        </authorList>
    </citation>
    <scope>NUCLEOTIDE SEQUENCE</scope>
</reference>
<organism evidence="5 6">
    <name type="scientific">Trichuris trichiura</name>
    <name type="common">Whipworm</name>
    <name type="synonym">Trichocephalus trichiurus</name>
    <dbReference type="NCBI Taxonomy" id="36087"/>
    <lineage>
        <taxon>Eukaryota</taxon>
        <taxon>Metazoa</taxon>
        <taxon>Ecdysozoa</taxon>
        <taxon>Nematoda</taxon>
        <taxon>Enoplea</taxon>
        <taxon>Dorylaimia</taxon>
        <taxon>Trichinellida</taxon>
        <taxon>Trichuridae</taxon>
        <taxon>Trichuris</taxon>
    </lineage>
</organism>
<keyword evidence="6" id="KW-1185">Reference proteome</keyword>
<dbReference type="GO" id="GO:0030054">
    <property type="term" value="C:cell junction"/>
    <property type="evidence" value="ECO:0007669"/>
    <property type="project" value="TreeGrafter"/>
</dbReference>
<dbReference type="Pfam" id="PF00595">
    <property type="entry name" value="PDZ"/>
    <property type="match status" value="1"/>
</dbReference>
<gene>
    <name evidence="5" type="ORF">TTRE_0000273001</name>
</gene>
<dbReference type="GO" id="GO:0098609">
    <property type="term" value="P:cell-cell adhesion"/>
    <property type="evidence" value="ECO:0007669"/>
    <property type="project" value="TreeGrafter"/>
</dbReference>
<dbReference type="OrthoDB" id="438726at2759"/>
<feature type="region of interest" description="Disordered" evidence="3">
    <location>
        <begin position="1"/>
        <end position="23"/>
    </location>
</feature>
<evidence type="ECO:0000256" key="2">
    <source>
        <dbReference type="ARBA" id="ARBA00023136"/>
    </source>
</evidence>
<dbReference type="InterPro" id="IPR036034">
    <property type="entry name" value="PDZ_sf"/>
</dbReference>
<dbReference type="SMART" id="SM00228">
    <property type="entry name" value="PDZ"/>
    <property type="match status" value="1"/>
</dbReference>
<name>A0A077Z711_TRITR</name>
<dbReference type="GO" id="GO:0043113">
    <property type="term" value="P:receptor clustering"/>
    <property type="evidence" value="ECO:0007669"/>
    <property type="project" value="TreeGrafter"/>
</dbReference>
<feature type="compositionally biased region" description="Basic and acidic residues" evidence="3">
    <location>
        <begin position="1"/>
        <end position="16"/>
    </location>
</feature>
<dbReference type="InterPro" id="IPR050614">
    <property type="entry name" value="Synaptic_Scaffolding_LAP-MAGUK"/>
</dbReference>
<protein>
    <submittedName>
        <fullName evidence="5">PDZ domain containing protein</fullName>
    </submittedName>
</protein>
<reference evidence="5" key="2">
    <citation type="submission" date="2014-03" db="EMBL/GenBank/DDBJ databases">
        <title>The whipworm genome and dual-species transcriptomics of an intimate host-pathogen interaction.</title>
        <authorList>
            <person name="Foth B.J."/>
            <person name="Tsai I.J."/>
            <person name="Reid A.J."/>
            <person name="Bancroft A.J."/>
            <person name="Nichol S."/>
            <person name="Tracey A."/>
            <person name="Holroyd N."/>
            <person name="Cotton J.A."/>
            <person name="Stanley E.J."/>
            <person name="Zarowiecki M."/>
            <person name="Liu J.Z."/>
            <person name="Huckvale T."/>
            <person name="Cooper P.J."/>
            <person name="Grencis R.K."/>
            <person name="Berriman M."/>
        </authorList>
    </citation>
    <scope>NUCLEOTIDE SEQUENCE [LARGE SCALE GENOMIC DNA]</scope>
</reference>
<evidence type="ECO:0000256" key="1">
    <source>
        <dbReference type="ARBA" id="ARBA00004370"/>
    </source>
</evidence>
<dbReference type="PROSITE" id="PS50106">
    <property type="entry name" value="PDZ"/>
    <property type="match status" value="1"/>
</dbReference>
<dbReference type="GO" id="GO:0016323">
    <property type="term" value="C:basolateral plasma membrane"/>
    <property type="evidence" value="ECO:0007669"/>
    <property type="project" value="TreeGrafter"/>
</dbReference>
<accession>A0A077Z711</accession>
<dbReference type="EMBL" id="HG805898">
    <property type="protein sequence ID" value="CDW54460.1"/>
    <property type="molecule type" value="Genomic_DNA"/>
</dbReference>
<dbReference type="SUPFAM" id="SSF50156">
    <property type="entry name" value="PDZ domain-like"/>
    <property type="match status" value="1"/>
</dbReference>
<evidence type="ECO:0000259" key="4">
    <source>
        <dbReference type="PROSITE" id="PS50106"/>
    </source>
</evidence>
<dbReference type="Gene3D" id="2.30.42.10">
    <property type="match status" value="1"/>
</dbReference>
<evidence type="ECO:0000256" key="3">
    <source>
        <dbReference type="SAM" id="MobiDB-lite"/>
    </source>
</evidence>
<dbReference type="STRING" id="36087.A0A077Z711"/>
<comment type="subcellular location">
    <subcellularLocation>
        <location evidence="1">Membrane</location>
    </subcellularLocation>
</comment>
<evidence type="ECO:0000313" key="6">
    <source>
        <dbReference type="Proteomes" id="UP000030665"/>
    </source>
</evidence>
<keyword evidence="2" id="KW-0472">Membrane</keyword>
<dbReference type="GO" id="GO:0019901">
    <property type="term" value="F:protein kinase binding"/>
    <property type="evidence" value="ECO:0007669"/>
    <property type="project" value="TreeGrafter"/>
</dbReference>
<dbReference type="Proteomes" id="UP000030665">
    <property type="component" value="Unassembled WGS sequence"/>
</dbReference>
<dbReference type="GO" id="GO:0045197">
    <property type="term" value="P:establishment or maintenance of epithelial cell apical/basal polarity"/>
    <property type="evidence" value="ECO:0007669"/>
    <property type="project" value="TreeGrafter"/>
</dbReference>
<dbReference type="PANTHER" id="PTHR23119">
    <property type="entry name" value="DISCS LARGE"/>
    <property type="match status" value="1"/>
</dbReference>
<sequence length="153" mass="16901">MKSPSFEEKEQNHEEQCSVESENVETTYQKIPDENSAGILNPSIKHVFVHRSQQYLGISIVGGKIEISRGESQSPVIISGVFVKSILPDSPAGRCGEIRVGDRIINVNGVSLVNKAHAECVEIIRNAVTPVELTIERFNFVWVNNCSVLPQIT</sequence>
<dbReference type="PANTHER" id="PTHR23119:SF51">
    <property type="entry name" value="DISKS LARGE 1 TUMOR SUPPRESSOR PROTEIN"/>
    <property type="match status" value="1"/>
</dbReference>
<proteinExistence type="predicted"/>
<dbReference type="InterPro" id="IPR001478">
    <property type="entry name" value="PDZ"/>
</dbReference>
<dbReference type="GO" id="GO:0097120">
    <property type="term" value="P:receptor localization to synapse"/>
    <property type="evidence" value="ECO:0007669"/>
    <property type="project" value="TreeGrafter"/>
</dbReference>
<feature type="domain" description="PDZ" evidence="4">
    <location>
        <begin position="46"/>
        <end position="139"/>
    </location>
</feature>